<evidence type="ECO:0000256" key="3">
    <source>
        <dbReference type="ARBA" id="ARBA00022695"/>
    </source>
</evidence>
<dbReference type="InterPro" id="IPR008921">
    <property type="entry name" value="DNA_pol3_clamp-load_cplx_C"/>
</dbReference>
<keyword evidence="9 11" id="KW-0239">DNA-directed DNA polymerase</keyword>
<dbReference type="PANTHER" id="PTHR11669:SF0">
    <property type="entry name" value="PROTEIN STICHEL-LIKE 2"/>
    <property type="match status" value="1"/>
</dbReference>
<dbReference type="Pfam" id="PF12169">
    <property type="entry name" value="DNA_pol3_gamma3"/>
    <property type="match status" value="1"/>
</dbReference>
<evidence type="ECO:0000256" key="5">
    <source>
        <dbReference type="ARBA" id="ARBA00022723"/>
    </source>
</evidence>
<comment type="similarity">
    <text evidence="1 11">Belongs to the DnaX/STICHEL family.</text>
</comment>
<keyword evidence="5" id="KW-0479">Metal-binding</keyword>
<dbReference type="InterPro" id="IPR027417">
    <property type="entry name" value="P-loop_NTPase"/>
</dbReference>
<dbReference type="GO" id="GO:0006261">
    <property type="term" value="P:DNA-templated DNA replication"/>
    <property type="evidence" value="ECO:0007669"/>
    <property type="project" value="TreeGrafter"/>
</dbReference>
<evidence type="ECO:0000259" key="13">
    <source>
        <dbReference type="SMART" id="SM00382"/>
    </source>
</evidence>
<evidence type="ECO:0000256" key="9">
    <source>
        <dbReference type="ARBA" id="ARBA00022932"/>
    </source>
</evidence>
<organism evidence="14">
    <name type="scientific">Caldilineaceae bacterium SB0664_bin_27</name>
    <dbReference type="NCBI Taxonomy" id="2605260"/>
    <lineage>
        <taxon>Bacteria</taxon>
        <taxon>Bacillati</taxon>
        <taxon>Chloroflexota</taxon>
        <taxon>Caldilineae</taxon>
        <taxon>Caldilineales</taxon>
        <taxon>Caldilineaceae</taxon>
    </lineage>
</organism>
<comment type="catalytic activity">
    <reaction evidence="10 11">
        <text>DNA(n) + a 2'-deoxyribonucleoside 5'-triphosphate = DNA(n+1) + diphosphate</text>
        <dbReference type="Rhea" id="RHEA:22508"/>
        <dbReference type="Rhea" id="RHEA-COMP:17339"/>
        <dbReference type="Rhea" id="RHEA-COMP:17340"/>
        <dbReference type="ChEBI" id="CHEBI:33019"/>
        <dbReference type="ChEBI" id="CHEBI:61560"/>
        <dbReference type="ChEBI" id="CHEBI:173112"/>
        <dbReference type="EC" id="2.7.7.7"/>
    </reaction>
</comment>
<dbReference type="Pfam" id="PF22608">
    <property type="entry name" value="DNAX_ATPase_lid"/>
    <property type="match status" value="1"/>
</dbReference>
<dbReference type="PANTHER" id="PTHR11669">
    <property type="entry name" value="REPLICATION FACTOR C / DNA POLYMERASE III GAMMA-TAU SUBUNIT"/>
    <property type="match status" value="1"/>
</dbReference>
<comment type="function">
    <text evidence="11">DNA polymerase III is a complex, multichain enzyme responsible for most of the replicative synthesis in bacteria. This DNA polymerase also exhibits 3' to 5' exonuclease activity.</text>
</comment>
<dbReference type="InterPro" id="IPR022754">
    <property type="entry name" value="DNA_pol_III_gamma-3"/>
</dbReference>
<dbReference type="Gene3D" id="1.20.272.10">
    <property type="match status" value="1"/>
</dbReference>
<protein>
    <recommendedName>
        <fullName evidence="11">DNA polymerase III subunit gamma/tau</fullName>
        <ecNumber evidence="11">2.7.7.7</ecNumber>
    </recommendedName>
</protein>
<evidence type="ECO:0000256" key="10">
    <source>
        <dbReference type="ARBA" id="ARBA00049244"/>
    </source>
</evidence>
<dbReference type="GO" id="GO:0005524">
    <property type="term" value="F:ATP binding"/>
    <property type="evidence" value="ECO:0007669"/>
    <property type="project" value="UniProtKB-KW"/>
</dbReference>
<dbReference type="PRINTS" id="PR00300">
    <property type="entry name" value="CLPPROTEASEA"/>
</dbReference>
<dbReference type="InterPro" id="IPR045085">
    <property type="entry name" value="HLD_clamp_pol_III_gamma_tau"/>
</dbReference>
<feature type="compositionally biased region" description="Low complexity" evidence="12">
    <location>
        <begin position="392"/>
        <end position="401"/>
    </location>
</feature>
<evidence type="ECO:0000256" key="4">
    <source>
        <dbReference type="ARBA" id="ARBA00022705"/>
    </source>
</evidence>
<dbReference type="SMART" id="SM00382">
    <property type="entry name" value="AAA"/>
    <property type="match status" value="1"/>
</dbReference>
<name>A0A6B0YW89_9CHLR</name>
<dbReference type="NCBIfam" id="NF004046">
    <property type="entry name" value="PRK05563.1"/>
    <property type="match status" value="1"/>
</dbReference>
<dbReference type="InterPro" id="IPR012763">
    <property type="entry name" value="DNA_pol_III_sug/sutau_N"/>
</dbReference>
<sequence>MDGKRCRFPRPMGVKKMAQALYRKWRSQTFDEVVGQEHVTTTLLNALREERVAHAYLFAGPRGTGKTSTARILAKALNCTDEKSRPCNRCSHCTAINEGRMLDLIEIDAASNNSVDDIRKLREKVGFQPSESRYKVYIIDEVHMLSASAFNALLKTLEEPPPYARFVLATTEPHRIPATVLSRCQRFDFRRIPVAEIAAHLTHIAGEEGFEVQEPAIFAIARSAQGCMRDAVSLLDQMTSYGAAASAGERQAISLEQVQQVLGSVAGETVAAFVDALAAKNVSSGLELIHGLLLQGGSLNEFAAQVIEHLRGVMLLQMVDDTALLEDSAPDTVQTMKKQASEIEKADTLLAIKRFSQAMTELKGGFQPQLPLELALVELIEGVQQPAPLPAPAQSETRAASPAPPPRAKTTAQPDTRPSRSPVSEATSAAPLDAEAMQRLRDRWGEFMNAVRDRCGHKQQASLRSIRDLAIGGDAVAIAFGNNTFSQKMISEAKTKDAVSGILSDMLGQQITLICQSGDKATIPSTTGQSVEEPQPSGPDPLLEYAVSELGAKVSDSSPEADRH</sequence>
<dbReference type="InterPro" id="IPR001270">
    <property type="entry name" value="ClpA/B"/>
</dbReference>
<evidence type="ECO:0000256" key="8">
    <source>
        <dbReference type="ARBA" id="ARBA00022840"/>
    </source>
</evidence>
<evidence type="ECO:0000256" key="12">
    <source>
        <dbReference type="SAM" id="MobiDB-lite"/>
    </source>
</evidence>
<dbReference type="Pfam" id="PF13177">
    <property type="entry name" value="DNA_pol3_delta2"/>
    <property type="match status" value="1"/>
</dbReference>
<reference evidence="14" key="1">
    <citation type="submission" date="2019-09" db="EMBL/GenBank/DDBJ databases">
        <title>Characterisation of the sponge microbiome using genome-centric metagenomics.</title>
        <authorList>
            <person name="Engelberts J.P."/>
            <person name="Robbins S.J."/>
            <person name="De Goeij J.M."/>
            <person name="Aranda M."/>
            <person name="Bell S.C."/>
            <person name="Webster N.S."/>
        </authorList>
    </citation>
    <scope>NUCLEOTIDE SEQUENCE</scope>
    <source>
        <strain evidence="14">SB0664_bin_27</strain>
    </source>
</reference>
<keyword evidence="3 11" id="KW-0548">Nucleotidyltransferase</keyword>
<accession>A0A6B0YW89</accession>
<gene>
    <name evidence="11 14" type="primary">dnaX</name>
    <name evidence="14" type="ORF">F4Y42_15775</name>
</gene>
<dbReference type="EMBL" id="VXRG01000130">
    <property type="protein sequence ID" value="MXY94897.1"/>
    <property type="molecule type" value="Genomic_DNA"/>
</dbReference>
<dbReference type="Gene3D" id="1.10.8.60">
    <property type="match status" value="1"/>
</dbReference>
<evidence type="ECO:0000256" key="7">
    <source>
        <dbReference type="ARBA" id="ARBA00022833"/>
    </source>
</evidence>
<dbReference type="FunFam" id="3.40.50.300:FF:000014">
    <property type="entry name" value="DNA polymerase III subunit gamma/tau"/>
    <property type="match status" value="1"/>
</dbReference>
<evidence type="ECO:0000256" key="11">
    <source>
        <dbReference type="RuleBase" id="RU364063"/>
    </source>
</evidence>
<feature type="region of interest" description="Disordered" evidence="12">
    <location>
        <begin position="522"/>
        <end position="543"/>
    </location>
</feature>
<keyword evidence="8 11" id="KW-0067">ATP-binding</keyword>
<dbReference type="SUPFAM" id="SSF48019">
    <property type="entry name" value="post-AAA+ oligomerization domain-like"/>
    <property type="match status" value="1"/>
</dbReference>
<dbReference type="NCBIfam" id="TIGR02397">
    <property type="entry name" value="dnaX_nterm"/>
    <property type="match status" value="1"/>
</dbReference>
<dbReference type="CDD" id="cd00009">
    <property type="entry name" value="AAA"/>
    <property type="match status" value="1"/>
</dbReference>
<proteinExistence type="inferred from homology"/>
<keyword evidence="2 11" id="KW-0808">Transferase</keyword>
<feature type="compositionally biased region" description="Polar residues" evidence="12">
    <location>
        <begin position="523"/>
        <end position="532"/>
    </location>
</feature>
<dbReference type="GO" id="GO:0046872">
    <property type="term" value="F:metal ion binding"/>
    <property type="evidence" value="ECO:0007669"/>
    <property type="project" value="UniProtKB-KW"/>
</dbReference>
<dbReference type="GO" id="GO:0009360">
    <property type="term" value="C:DNA polymerase III complex"/>
    <property type="evidence" value="ECO:0007669"/>
    <property type="project" value="InterPro"/>
</dbReference>
<dbReference type="CDD" id="cd18137">
    <property type="entry name" value="HLD_clamp_pol_III_gamma_tau"/>
    <property type="match status" value="1"/>
</dbReference>
<dbReference type="SUPFAM" id="SSF52540">
    <property type="entry name" value="P-loop containing nucleoside triphosphate hydrolases"/>
    <property type="match status" value="1"/>
</dbReference>
<evidence type="ECO:0000256" key="2">
    <source>
        <dbReference type="ARBA" id="ARBA00022679"/>
    </source>
</evidence>
<feature type="domain" description="AAA+ ATPase" evidence="13">
    <location>
        <begin position="52"/>
        <end position="193"/>
    </location>
</feature>
<dbReference type="InterPro" id="IPR050238">
    <property type="entry name" value="DNA_Rep/Repair_Clamp_Loader"/>
</dbReference>
<evidence type="ECO:0000313" key="14">
    <source>
        <dbReference type="EMBL" id="MXY94897.1"/>
    </source>
</evidence>
<comment type="caution">
    <text evidence="14">The sequence shown here is derived from an EMBL/GenBank/DDBJ whole genome shotgun (WGS) entry which is preliminary data.</text>
</comment>
<keyword evidence="6 11" id="KW-0547">Nucleotide-binding</keyword>
<dbReference type="EC" id="2.7.7.7" evidence="11"/>
<dbReference type="Gene3D" id="3.40.50.300">
    <property type="entry name" value="P-loop containing nucleotide triphosphate hydrolases"/>
    <property type="match status" value="1"/>
</dbReference>
<keyword evidence="7" id="KW-0862">Zinc</keyword>
<feature type="region of interest" description="Disordered" evidence="12">
    <location>
        <begin position="387"/>
        <end position="433"/>
    </location>
</feature>
<keyword evidence="4 11" id="KW-0235">DNA replication</keyword>
<evidence type="ECO:0000256" key="6">
    <source>
        <dbReference type="ARBA" id="ARBA00022741"/>
    </source>
</evidence>
<evidence type="ECO:0000256" key="1">
    <source>
        <dbReference type="ARBA" id="ARBA00006360"/>
    </source>
</evidence>
<comment type="subunit">
    <text evidence="11">DNA polymerase III contains a core (composed of alpha, epsilon and theta chains) that associates with a tau subunit. This core dimerizes to form the POLIII' complex. PolIII' associates with the gamma complex (composed of gamma, delta, delta', psi and chi chains) and with the beta chain to form the complete DNA polymerase III complex.</text>
</comment>
<dbReference type="AlphaFoldDB" id="A0A6B0YW89"/>
<dbReference type="GO" id="GO:0003677">
    <property type="term" value="F:DNA binding"/>
    <property type="evidence" value="ECO:0007669"/>
    <property type="project" value="InterPro"/>
</dbReference>
<dbReference type="InterPro" id="IPR003593">
    <property type="entry name" value="AAA+_ATPase"/>
</dbReference>
<dbReference type="GO" id="GO:0003887">
    <property type="term" value="F:DNA-directed DNA polymerase activity"/>
    <property type="evidence" value="ECO:0007669"/>
    <property type="project" value="UniProtKB-KW"/>
</dbReference>